<reference evidence="1" key="1">
    <citation type="submission" date="2020-08" db="EMBL/GenBank/DDBJ databases">
        <title>Pontibacter sp. SD6 16S ribosomal RNA gene Genome sequencing and assembly.</title>
        <authorList>
            <person name="Kang M."/>
        </authorList>
    </citation>
    <scope>NUCLEOTIDE SEQUENCE</scope>
    <source>
        <strain evidence="1">SD6</strain>
    </source>
</reference>
<name>A0A923SQD4_9BACT</name>
<dbReference type="EMBL" id="JACRVF010000008">
    <property type="protein sequence ID" value="MBC5995050.1"/>
    <property type="molecule type" value="Genomic_DNA"/>
</dbReference>
<dbReference type="RefSeq" id="WP_187069081.1">
    <property type="nucleotide sequence ID" value="NZ_JACRVF010000008.1"/>
</dbReference>
<organism evidence="1 2">
    <name type="scientific">Pontibacter cellulosilyticus</name>
    <dbReference type="NCBI Taxonomy" id="1720253"/>
    <lineage>
        <taxon>Bacteria</taxon>
        <taxon>Pseudomonadati</taxon>
        <taxon>Bacteroidota</taxon>
        <taxon>Cytophagia</taxon>
        <taxon>Cytophagales</taxon>
        <taxon>Hymenobacteraceae</taxon>
        <taxon>Pontibacter</taxon>
    </lineage>
</organism>
<keyword evidence="2" id="KW-1185">Reference proteome</keyword>
<sequence>MVVLEKDYLRIIIDRSIKLMYSEWLRPVNSEEYRAGNLLLLQQLNEYGILNWIADSEVLGNIDTADEQWTLAELIPGIVQSSLSKIARISGYDKANYTKFEEFAKRAEDIYIGQILVRQFMTYKEAADWIGEIIA</sequence>
<accession>A0A923SQD4</accession>
<gene>
    <name evidence="1" type="ORF">H8S84_19545</name>
</gene>
<dbReference type="Proteomes" id="UP000603640">
    <property type="component" value="Unassembled WGS sequence"/>
</dbReference>
<protein>
    <submittedName>
        <fullName evidence="1">Uncharacterized protein</fullName>
    </submittedName>
</protein>
<proteinExistence type="predicted"/>
<dbReference type="AlphaFoldDB" id="A0A923SQD4"/>
<evidence type="ECO:0000313" key="2">
    <source>
        <dbReference type="Proteomes" id="UP000603640"/>
    </source>
</evidence>
<evidence type="ECO:0000313" key="1">
    <source>
        <dbReference type="EMBL" id="MBC5995050.1"/>
    </source>
</evidence>
<comment type="caution">
    <text evidence="1">The sequence shown here is derived from an EMBL/GenBank/DDBJ whole genome shotgun (WGS) entry which is preliminary data.</text>
</comment>